<evidence type="ECO:0000313" key="1">
    <source>
        <dbReference type="EMBL" id="MDT2945553.1"/>
    </source>
</evidence>
<dbReference type="Gene3D" id="3.10.450.50">
    <property type="match status" value="1"/>
</dbReference>
<protein>
    <submittedName>
        <fullName evidence="1">Ester cyclase</fullName>
    </submittedName>
</protein>
<dbReference type="RefSeq" id="WP_311804068.1">
    <property type="nucleotide sequence ID" value="NZ_JARQCK010000003.1"/>
</dbReference>
<organism evidence="1 2">
    <name type="scientific">Lactococcus lactis</name>
    <dbReference type="NCBI Taxonomy" id="1358"/>
    <lineage>
        <taxon>Bacteria</taxon>
        <taxon>Bacillati</taxon>
        <taxon>Bacillota</taxon>
        <taxon>Bacilli</taxon>
        <taxon>Lactobacillales</taxon>
        <taxon>Streptococcaceae</taxon>
        <taxon>Lactococcus</taxon>
    </lineage>
</organism>
<evidence type="ECO:0000313" key="2">
    <source>
        <dbReference type="Proteomes" id="UP001250218"/>
    </source>
</evidence>
<sequence length="97" mass="11044">MSTLFVKFRKKICFKKGNNGFGRLSKIDVQALNDMHLTILDYSLKGNQVWVHFTNEGTQVGTFMGYPASHKHAVWNGFGMYTVEDGKIKKVGFQKIL</sequence>
<dbReference type="Pfam" id="PF07366">
    <property type="entry name" value="SnoaL"/>
    <property type="match status" value="1"/>
</dbReference>
<dbReference type="GO" id="GO:0030638">
    <property type="term" value="P:polyketide metabolic process"/>
    <property type="evidence" value="ECO:0007669"/>
    <property type="project" value="InterPro"/>
</dbReference>
<accession>A0AAP5UB78</accession>
<reference evidence="1" key="1">
    <citation type="submission" date="2023-03" db="EMBL/GenBank/DDBJ databases">
        <authorList>
            <person name="Shen W."/>
            <person name="Cai J."/>
        </authorList>
    </citation>
    <scope>NUCLEOTIDE SEQUENCE</scope>
    <source>
        <strain evidence="1">Y37</strain>
    </source>
</reference>
<comment type="caution">
    <text evidence="1">The sequence shown here is derived from an EMBL/GenBank/DDBJ whole genome shotgun (WGS) entry which is preliminary data.</text>
</comment>
<dbReference type="EMBL" id="JARQDL010000004">
    <property type="protein sequence ID" value="MDT2945553.1"/>
    <property type="molecule type" value="Genomic_DNA"/>
</dbReference>
<dbReference type="InterPro" id="IPR032710">
    <property type="entry name" value="NTF2-like_dom_sf"/>
</dbReference>
<proteinExistence type="predicted"/>
<dbReference type="InterPro" id="IPR009959">
    <property type="entry name" value="Cyclase_SnoaL-like"/>
</dbReference>
<dbReference type="AlphaFoldDB" id="A0AAP5UB78"/>
<name>A0AAP5UB78_9LACT</name>
<dbReference type="SUPFAM" id="SSF54427">
    <property type="entry name" value="NTF2-like"/>
    <property type="match status" value="1"/>
</dbReference>
<gene>
    <name evidence="1" type="ORF">P7I04_05800</name>
</gene>
<dbReference type="Proteomes" id="UP001250218">
    <property type="component" value="Unassembled WGS sequence"/>
</dbReference>